<dbReference type="InterPro" id="IPR051781">
    <property type="entry name" value="Metallo-dep_Hydrolase"/>
</dbReference>
<dbReference type="Pfam" id="PF01979">
    <property type="entry name" value="Amidohydro_1"/>
    <property type="match status" value="1"/>
</dbReference>
<keyword evidence="1" id="KW-0732">Signal</keyword>
<dbReference type="InterPro" id="IPR018228">
    <property type="entry name" value="DNase_TatD-rel_CS"/>
</dbReference>
<dbReference type="InterPro" id="IPR032466">
    <property type="entry name" value="Metal_Hydrolase"/>
</dbReference>
<accession>A0ABQ1JZC1</accession>
<dbReference type="EMBL" id="BMKF01000003">
    <property type="protein sequence ID" value="GGB80214.1"/>
    <property type="molecule type" value="Genomic_DNA"/>
</dbReference>
<sequence>MQIRFLTVCASLALLALIACAQLAPAATPISGRTVTLDLDEGTWMSLDISPDGKTIAFDLLNDIYILPADGGMATAIHRGSATQRSPQFSPDGQSLVYLSDETGADNVWVSRTDGSQPRQVTHETHAYVAGPAWSPDGRSVAAVISYSDIFRVRNSEIRQYSLDGSRDELIVEPRESGKDVQEPRFAPNGRDMYFTERIAGDHYVYMNTGLKNFAINRLNLETGDITQAISGYGGATTPQVAPNGKSVAFIRRLGAKTVLFVKHLETGEERPIFQDLGRDLHGDYLPQEHYYPAFDWFPDSRTIAIWAKGKLLKIDTATADATEIPFRVNAVHEIQPAIRVRQDLAPDQVDVRTIRQLTVQPDGSGLVFRALGKLWRTDRLEPTTPTRLTDRDAAESSPAWSADGRQLAYVSWNDDTGSRLIVRDMRAGSESVVAKSPAVLADLAFSNSGTQIAYRIQAPDPSVSNAGPEVGIYIADVMSGETRFIVPGTGLAGFTPDDTRIVYFAEPDYYDERAAVLASVAIDGTDIREHAVAETSDVLSMTPSPDMNWLAFKHHQRPYLMPLDIEAGPVTVTPEGNPTARLLSEVGGYEFSWAADSSQLYWTLGPDIFATAPDASGPGNLSLSIQMSVPFDKPEGQIAFTGGKVVPIVGDIIEDGVVVVDGNRIVAVGPQGTVDIPADAKQIDISGKVIMPGFFDAHGHIDCCWRSETMPQKQPTRYAALAYGVTTNFDPYSNDLLSYESGEMTQAGELVGPRWLKSGQVVHGLKARTDGVYHPLASLDDARDVLERRAALGSSILKSYKLSTRIQRQRLVQAAREWGFMVDGEGAGQFYTNIGMLLDGHTNLEHNLPVATYYDDLQQLIAAADTSMTPTLIVVFGELFGENFIYQTERPWEEEKVKSFIADVNNAYNPLFGPGDAPLAVRAMHSIHVADEIYDIGFRSVGRSVKKLIDAGVTVNVGSHGQASGIAMHWEMLLFAESGIAPMDILRAATLNPAKTYGLDHQLGSIEPGKLADLIVLDKDPTEDIRNTNSVSLTMVNGRLYDAFTMNEIGNYDRPRGQFYWEKFERNDIDWKSTWTSHRCH</sequence>
<dbReference type="Gene3D" id="2.120.10.30">
    <property type="entry name" value="TolB, C-terminal domain"/>
    <property type="match status" value="3"/>
</dbReference>
<organism evidence="3 4">
    <name type="scientific">Henriciella pelagia</name>
    <dbReference type="NCBI Taxonomy" id="1977912"/>
    <lineage>
        <taxon>Bacteria</taxon>
        <taxon>Pseudomonadati</taxon>
        <taxon>Pseudomonadota</taxon>
        <taxon>Alphaproteobacteria</taxon>
        <taxon>Hyphomonadales</taxon>
        <taxon>Hyphomonadaceae</taxon>
        <taxon>Henriciella</taxon>
    </lineage>
</organism>
<dbReference type="PROSITE" id="PS51257">
    <property type="entry name" value="PROKAR_LIPOPROTEIN"/>
    <property type="match status" value="1"/>
</dbReference>
<dbReference type="SUPFAM" id="SSF51556">
    <property type="entry name" value="Metallo-dependent hydrolases"/>
    <property type="match status" value="1"/>
</dbReference>
<dbReference type="Gene3D" id="3.20.20.140">
    <property type="entry name" value="Metal-dependent hydrolases"/>
    <property type="match status" value="2"/>
</dbReference>
<evidence type="ECO:0000313" key="4">
    <source>
        <dbReference type="Proteomes" id="UP000628854"/>
    </source>
</evidence>
<dbReference type="SUPFAM" id="SSF82171">
    <property type="entry name" value="DPP6 N-terminal domain-like"/>
    <property type="match status" value="1"/>
</dbReference>
<dbReference type="PANTHER" id="PTHR43135:SF3">
    <property type="entry name" value="ALPHA-D-RIBOSE 1-METHYLPHOSPHONATE 5-TRIPHOSPHATE DIPHOSPHATASE"/>
    <property type="match status" value="1"/>
</dbReference>
<feature type="domain" description="Amidohydrolase-related" evidence="2">
    <location>
        <begin position="812"/>
        <end position="1041"/>
    </location>
</feature>
<dbReference type="RefSeq" id="WP_084394368.1">
    <property type="nucleotide sequence ID" value="NZ_BMKF01000003.1"/>
</dbReference>
<keyword evidence="4" id="KW-1185">Reference proteome</keyword>
<dbReference type="Pfam" id="PF07676">
    <property type="entry name" value="PD40"/>
    <property type="match status" value="3"/>
</dbReference>
<dbReference type="InterPro" id="IPR011059">
    <property type="entry name" value="Metal-dep_hydrolase_composite"/>
</dbReference>
<feature type="chain" id="PRO_5045236268" evidence="1">
    <location>
        <begin position="22"/>
        <end position="1082"/>
    </location>
</feature>
<dbReference type="PROSITE" id="PS01137">
    <property type="entry name" value="TATD_1"/>
    <property type="match status" value="1"/>
</dbReference>
<feature type="signal peptide" evidence="1">
    <location>
        <begin position="1"/>
        <end position="21"/>
    </location>
</feature>
<evidence type="ECO:0000313" key="3">
    <source>
        <dbReference type="EMBL" id="GGB80214.1"/>
    </source>
</evidence>
<evidence type="ECO:0000256" key="1">
    <source>
        <dbReference type="SAM" id="SignalP"/>
    </source>
</evidence>
<dbReference type="InterPro" id="IPR011042">
    <property type="entry name" value="6-blade_b-propeller_TolB-like"/>
</dbReference>
<dbReference type="InterPro" id="IPR006680">
    <property type="entry name" value="Amidohydro-rel"/>
</dbReference>
<dbReference type="Gene3D" id="2.30.40.10">
    <property type="entry name" value="Urease, subunit C, domain 1"/>
    <property type="match status" value="2"/>
</dbReference>
<dbReference type="SUPFAM" id="SSF51338">
    <property type="entry name" value="Composite domain of metallo-dependent hydrolases"/>
    <property type="match status" value="1"/>
</dbReference>
<comment type="caution">
    <text evidence="3">The sequence shown here is derived from an EMBL/GenBank/DDBJ whole genome shotgun (WGS) entry which is preliminary data.</text>
</comment>
<dbReference type="PANTHER" id="PTHR43135">
    <property type="entry name" value="ALPHA-D-RIBOSE 1-METHYLPHOSPHONATE 5-TRIPHOSPHATE DIPHOSPHATASE"/>
    <property type="match status" value="1"/>
</dbReference>
<dbReference type="Proteomes" id="UP000628854">
    <property type="component" value="Unassembled WGS sequence"/>
</dbReference>
<protein>
    <submittedName>
        <fullName evidence="3">Bifunctional TolB-family protein/amidohydrolase</fullName>
    </submittedName>
</protein>
<gene>
    <name evidence="3" type="ORF">GCM10011503_31210</name>
</gene>
<reference evidence="4" key="1">
    <citation type="journal article" date="2019" name="Int. J. Syst. Evol. Microbiol.">
        <title>The Global Catalogue of Microorganisms (GCM) 10K type strain sequencing project: providing services to taxonomists for standard genome sequencing and annotation.</title>
        <authorList>
            <consortium name="The Broad Institute Genomics Platform"/>
            <consortium name="The Broad Institute Genome Sequencing Center for Infectious Disease"/>
            <person name="Wu L."/>
            <person name="Ma J."/>
        </authorList>
    </citation>
    <scope>NUCLEOTIDE SEQUENCE [LARGE SCALE GENOMIC DNA]</scope>
    <source>
        <strain evidence="4">CGMCC 1.15928</strain>
    </source>
</reference>
<name>A0ABQ1JZC1_9PROT</name>
<proteinExistence type="predicted"/>
<evidence type="ECO:0000259" key="2">
    <source>
        <dbReference type="Pfam" id="PF01979"/>
    </source>
</evidence>
<dbReference type="InterPro" id="IPR011659">
    <property type="entry name" value="WD40"/>
</dbReference>
<dbReference type="SUPFAM" id="SSF69304">
    <property type="entry name" value="Tricorn protease N-terminal domain"/>
    <property type="match status" value="1"/>
</dbReference>